<dbReference type="SMART" id="SM01008">
    <property type="entry name" value="Ald_Xan_dh_C"/>
    <property type="match status" value="1"/>
</dbReference>
<dbReference type="InterPro" id="IPR046867">
    <property type="entry name" value="AldOxase/xan_DH_MoCoBD2"/>
</dbReference>
<dbReference type="SUPFAM" id="SSF56003">
    <property type="entry name" value="Molybdenum cofactor-binding domain"/>
    <property type="match status" value="1"/>
</dbReference>
<dbReference type="InterPro" id="IPR008274">
    <property type="entry name" value="AldOxase/xan_DH_MoCoBD1"/>
</dbReference>
<dbReference type="InterPro" id="IPR016208">
    <property type="entry name" value="Ald_Oxase/xanthine_DH-like"/>
</dbReference>
<keyword evidence="5" id="KW-1185">Reference proteome</keyword>
<dbReference type="Pfam" id="PF01315">
    <property type="entry name" value="Ald_Xan_dh_C"/>
    <property type="match status" value="1"/>
</dbReference>
<proteinExistence type="predicted"/>
<comment type="caution">
    <text evidence="4">The sequence shown here is derived from an EMBL/GenBank/DDBJ whole genome shotgun (WGS) entry which is preliminary data.</text>
</comment>
<evidence type="ECO:0000313" key="5">
    <source>
        <dbReference type="Proteomes" id="UP000190890"/>
    </source>
</evidence>
<dbReference type="AlphaFoldDB" id="A0A1S8TKQ7"/>
<dbReference type="Gene3D" id="3.90.1170.50">
    <property type="entry name" value="Aldehyde oxidase/xanthine dehydrogenase, a/b hammerhead"/>
    <property type="match status" value="1"/>
</dbReference>
<sequence>MKSVSQGIRKKDAMALVTGKPVYTDDIAPSNCLIVKVLRSPHAHALIEEINTAVASKVPGIECILTHEDVPKSRFTMAGQSYPEPSPYDRLILDKRLRCVGDPVAIVAGVDDRSVDKALKLIKVKYEVLEAILDFREAKDNKIIVHPEEDFKALCDFTGTDAKRNLCSTGNFTFGDVEEELSKCANVIEQTYHTKSNNQAMMETFRTFTELDIYGRLNITSSTQVPFHVRRILANALEIPKSKVRVIKPRIGGGFGAKQSVVSEVFPALVTMKTGKPAKMIYTRKESMTSGSPRHEMEIKVRLGADENGIIKAIYMYTLSNDGAYGEHGPTTVGLSGHKSMPLYNGANAYKFEYDVVYSNTMGSGAYRGYGATQGLFALESAVNELAVKLNMDPVKIRELNMVSQGEVMPAYYNETANSCTLDKCLAKAKEMIDWDNKYPCRDIGNGKVRSVGVSMAMQGSGISNVDTAAVEIKLNDDGFYTLMIGASDMGTGCDTILAQMAADCLDCEVDNIVVHGVDTDQSPYDTGSYASSTTYITGGAVVKTCATLRNKIVEEGAKLLDCSIENVEFDGQKVFSLKDSKEMSLRDLGNATYVGGSQLLSASESHCSKVSPPPFMVGLVETEIDKLTGKVDIIDYVAVVDCGTVINPNLSRIQVEGGIGQGIGMALYEDISYDKNGRMRNDSFLQYKIPTRLDVGNIRVEFESSFEPTGPFGAKSIGEIVINTPAPALANAIYNGTKVNIRTLPITAEKIVMGMLKNEK</sequence>
<dbReference type="PANTHER" id="PTHR11908">
    <property type="entry name" value="XANTHINE DEHYDROGENASE"/>
    <property type="match status" value="1"/>
</dbReference>
<keyword evidence="1" id="KW-0500">Molybdenum</keyword>
<dbReference type="RefSeq" id="WP_077847198.1">
    <property type="nucleotide sequence ID" value="NZ_LZZM01000132.1"/>
</dbReference>
<feature type="domain" description="Aldehyde oxidase/xanthine dehydrogenase a/b hammerhead" evidence="3">
    <location>
        <begin position="18"/>
        <end position="130"/>
    </location>
</feature>
<dbReference type="STRING" id="29367.CLPUN_20530"/>
<dbReference type="OrthoDB" id="9759099at2"/>
<dbReference type="InterPro" id="IPR000674">
    <property type="entry name" value="Ald_Oxase/Xan_DH_a/b"/>
</dbReference>
<dbReference type="InterPro" id="IPR037165">
    <property type="entry name" value="AldOxase/xan_DH_Mopterin-bd_sf"/>
</dbReference>
<dbReference type="Gene3D" id="3.30.365.10">
    <property type="entry name" value="Aldehyde oxidase/xanthine dehydrogenase, molybdopterin binding domain"/>
    <property type="match status" value="4"/>
</dbReference>
<organism evidence="4 5">
    <name type="scientific">Clostridium puniceum</name>
    <dbReference type="NCBI Taxonomy" id="29367"/>
    <lineage>
        <taxon>Bacteria</taxon>
        <taxon>Bacillati</taxon>
        <taxon>Bacillota</taxon>
        <taxon>Clostridia</taxon>
        <taxon>Eubacteriales</taxon>
        <taxon>Clostridiaceae</taxon>
        <taxon>Clostridium</taxon>
    </lineage>
</organism>
<dbReference type="Pfam" id="PF20256">
    <property type="entry name" value="MoCoBD_2"/>
    <property type="match status" value="1"/>
</dbReference>
<dbReference type="EMBL" id="LZZM01000132">
    <property type="protein sequence ID" value="OOM78194.1"/>
    <property type="molecule type" value="Genomic_DNA"/>
</dbReference>
<dbReference type="InterPro" id="IPR036856">
    <property type="entry name" value="Ald_Oxase/Xan_DH_a/b_sf"/>
</dbReference>
<protein>
    <submittedName>
        <fullName evidence="4">Xanthine dehydrogenase molybdenum-binding subunit</fullName>
        <ecNumber evidence="4">1.17.1.4</ecNumber>
    </submittedName>
</protein>
<evidence type="ECO:0000259" key="3">
    <source>
        <dbReference type="SMART" id="SM01008"/>
    </source>
</evidence>
<dbReference type="SUPFAM" id="SSF54665">
    <property type="entry name" value="CO dehydrogenase molybdoprotein N-domain-like"/>
    <property type="match status" value="1"/>
</dbReference>
<dbReference type="EC" id="1.17.1.4" evidence="4"/>
<accession>A0A1S8TKQ7</accession>
<evidence type="ECO:0000256" key="2">
    <source>
        <dbReference type="ARBA" id="ARBA00023002"/>
    </source>
</evidence>
<dbReference type="Proteomes" id="UP000190890">
    <property type="component" value="Unassembled WGS sequence"/>
</dbReference>
<evidence type="ECO:0000256" key="1">
    <source>
        <dbReference type="ARBA" id="ARBA00022505"/>
    </source>
</evidence>
<evidence type="ECO:0000313" key="4">
    <source>
        <dbReference type="EMBL" id="OOM78194.1"/>
    </source>
</evidence>
<name>A0A1S8TKQ7_9CLOT</name>
<dbReference type="GO" id="GO:0004854">
    <property type="term" value="F:xanthine dehydrogenase activity"/>
    <property type="evidence" value="ECO:0007669"/>
    <property type="project" value="UniProtKB-EC"/>
</dbReference>
<dbReference type="PANTHER" id="PTHR11908:SF132">
    <property type="entry name" value="ALDEHYDE OXIDASE 1-RELATED"/>
    <property type="match status" value="1"/>
</dbReference>
<keyword evidence="2 4" id="KW-0560">Oxidoreductase</keyword>
<reference evidence="4 5" key="1">
    <citation type="submission" date="2016-05" db="EMBL/GenBank/DDBJ databases">
        <title>Microbial solvent formation.</title>
        <authorList>
            <person name="Poehlein A."/>
            <person name="Montoya Solano J.D."/>
            <person name="Flitsch S."/>
            <person name="Krabben P."/>
            <person name="Duerre P."/>
            <person name="Daniel R."/>
        </authorList>
    </citation>
    <scope>NUCLEOTIDE SEQUENCE [LARGE SCALE GENOMIC DNA]</scope>
    <source>
        <strain evidence="4 5">DSM 2619</strain>
    </source>
</reference>
<dbReference type="Pfam" id="PF02738">
    <property type="entry name" value="MoCoBD_1"/>
    <property type="match status" value="1"/>
</dbReference>
<gene>
    <name evidence="4" type="primary">xdhA</name>
    <name evidence="4" type="ORF">CLPUN_20530</name>
</gene>
<dbReference type="GO" id="GO:0005506">
    <property type="term" value="F:iron ion binding"/>
    <property type="evidence" value="ECO:0007669"/>
    <property type="project" value="InterPro"/>
</dbReference>